<dbReference type="OrthoDB" id="2497193at2759"/>
<gene>
    <name evidence="1" type="ORF">PSHT_14513</name>
</gene>
<protein>
    <submittedName>
        <fullName evidence="1">Uncharacterized protein</fullName>
    </submittedName>
</protein>
<sequence length="74" mass="8743">MMLRTLPQVMTPKEFMIHFVRSTNPEVAYLRRLWAVPRGIPSSMDLVRSMRNELTNTPEGRDAWDDFIQQEVHV</sequence>
<dbReference type="Proteomes" id="UP000238274">
    <property type="component" value="Unassembled WGS sequence"/>
</dbReference>
<evidence type="ECO:0000313" key="2">
    <source>
        <dbReference type="Proteomes" id="UP000238274"/>
    </source>
</evidence>
<dbReference type="AlphaFoldDB" id="A0A2S4UJU0"/>
<reference evidence="1 2" key="1">
    <citation type="submission" date="2017-12" db="EMBL/GenBank/DDBJ databases">
        <title>Gene loss provides genomic basis for host adaptation in cereal stripe rust fungi.</title>
        <authorList>
            <person name="Xia C."/>
        </authorList>
    </citation>
    <scope>NUCLEOTIDE SEQUENCE [LARGE SCALE GENOMIC DNA]</scope>
    <source>
        <strain evidence="1 2">93TX-2</strain>
    </source>
</reference>
<dbReference type="EMBL" id="PKSM01000329">
    <property type="protein sequence ID" value="POV97549.1"/>
    <property type="molecule type" value="Genomic_DNA"/>
</dbReference>
<reference evidence="2" key="2">
    <citation type="journal article" date="2018" name="BMC Genomics">
        <title>Genomic insights into host adaptation between the wheat stripe rust pathogen (Puccinia striiformis f. sp. tritici) and the barley stripe rust pathogen (Puccinia striiformis f. sp. hordei).</title>
        <authorList>
            <person name="Xia C."/>
            <person name="Wang M."/>
            <person name="Yin C."/>
            <person name="Cornejo O.E."/>
            <person name="Hulbert S.H."/>
            <person name="Chen X."/>
        </authorList>
    </citation>
    <scope>NUCLEOTIDE SEQUENCE [LARGE SCALE GENOMIC DNA]</scope>
    <source>
        <strain evidence="2">93TX-2</strain>
    </source>
</reference>
<dbReference type="VEuPathDB" id="FungiDB:PSHT_14513"/>
<organism evidence="1 2">
    <name type="scientific">Puccinia striiformis</name>
    <dbReference type="NCBI Taxonomy" id="27350"/>
    <lineage>
        <taxon>Eukaryota</taxon>
        <taxon>Fungi</taxon>
        <taxon>Dikarya</taxon>
        <taxon>Basidiomycota</taxon>
        <taxon>Pucciniomycotina</taxon>
        <taxon>Pucciniomycetes</taxon>
        <taxon>Pucciniales</taxon>
        <taxon>Pucciniaceae</taxon>
        <taxon>Puccinia</taxon>
    </lineage>
</organism>
<proteinExistence type="predicted"/>
<dbReference type="VEuPathDB" id="FungiDB:PSTT_10686"/>
<name>A0A2S4UJU0_9BASI</name>
<accession>A0A2S4UJU0</accession>
<reference evidence="2" key="3">
    <citation type="journal article" date="2018" name="Mol. Plant Microbe Interact.">
        <title>Genome sequence resources for the wheat stripe rust pathogen (Puccinia striiformis f. sp. tritici) and the barley stripe rust pathogen (Puccinia striiformis f. sp. hordei).</title>
        <authorList>
            <person name="Xia C."/>
            <person name="Wang M."/>
            <person name="Yin C."/>
            <person name="Cornejo O.E."/>
            <person name="Hulbert S.H."/>
            <person name="Chen X."/>
        </authorList>
    </citation>
    <scope>NUCLEOTIDE SEQUENCE [LARGE SCALE GENOMIC DNA]</scope>
    <source>
        <strain evidence="2">93TX-2</strain>
    </source>
</reference>
<evidence type="ECO:0000313" key="1">
    <source>
        <dbReference type="EMBL" id="POV97549.1"/>
    </source>
</evidence>
<keyword evidence="2" id="KW-1185">Reference proteome</keyword>
<comment type="caution">
    <text evidence="1">The sequence shown here is derived from an EMBL/GenBank/DDBJ whole genome shotgun (WGS) entry which is preliminary data.</text>
</comment>